<comment type="similarity">
    <text evidence="1">Belongs to the FliN/MopA/SpaO family.</text>
</comment>
<keyword evidence="3" id="KW-0966">Cell projection</keyword>
<accession>A0A1U7CTB3</accession>
<proteinExistence type="inferred from homology"/>
<dbReference type="AlphaFoldDB" id="A0A1U7CTB3"/>
<dbReference type="InterPro" id="IPR036429">
    <property type="entry name" value="SpoA-like_sf"/>
</dbReference>
<dbReference type="PANTHER" id="PTHR30034:SF6">
    <property type="entry name" value="YOP PROTEINS TRANSLOCATION PROTEIN Q"/>
    <property type="match status" value="1"/>
</dbReference>
<dbReference type="GO" id="GO:0071978">
    <property type="term" value="P:bacterial-type flagellum-dependent swarming motility"/>
    <property type="evidence" value="ECO:0007669"/>
    <property type="project" value="TreeGrafter"/>
</dbReference>
<dbReference type="GO" id="GO:0009425">
    <property type="term" value="C:bacterial-type flagellum basal body"/>
    <property type="evidence" value="ECO:0007669"/>
    <property type="project" value="InterPro"/>
</dbReference>
<dbReference type="Proteomes" id="UP000186309">
    <property type="component" value="Chromosome"/>
</dbReference>
<name>A0A1U7CTB3_9BACT</name>
<keyword evidence="3" id="KW-0282">Flagellum</keyword>
<dbReference type="GO" id="GO:0050918">
    <property type="term" value="P:positive chemotaxis"/>
    <property type="evidence" value="ECO:0007669"/>
    <property type="project" value="TreeGrafter"/>
</dbReference>
<dbReference type="InterPro" id="IPR001543">
    <property type="entry name" value="FliN-like_C"/>
</dbReference>
<dbReference type="GO" id="GO:0003774">
    <property type="term" value="F:cytoskeletal motor activity"/>
    <property type="evidence" value="ECO:0007669"/>
    <property type="project" value="InterPro"/>
</dbReference>
<dbReference type="PANTHER" id="PTHR30034">
    <property type="entry name" value="FLAGELLAR MOTOR SWITCH PROTEIN FLIM"/>
    <property type="match status" value="1"/>
</dbReference>
<gene>
    <name evidence="3" type="primary">fliN</name>
    <name evidence="3" type="ORF">BSF38_03722</name>
</gene>
<evidence type="ECO:0000313" key="4">
    <source>
        <dbReference type="Proteomes" id="UP000186309"/>
    </source>
</evidence>
<evidence type="ECO:0000256" key="1">
    <source>
        <dbReference type="ARBA" id="ARBA00009226"/>
    </source>
</evidence>
<evidence type="ECO:0000259" key="2">
    <source>
        <dbReference type="Pfam" id="PF01052"/>
    </source>
</evidence>
<dbReference type="Gene3D" id="2.30.330.10">
    <property type="entry name" value="SpoA-like"/>
    <property type="match status" value="1"/>
</dbReference>
<organism evidence="3 4">
    <name type="scientific">Paludisphaera borealis</name>
    <dbReference type="NCBI Taxonomy" id="1387353"/>
    <lineage>
        <taxon>Bacteria</taxon>
        <taxon>Pseudomonadati</taxon>
        <taxon>Planctomycetota</taxon>
        <taxon>Planctomycetia</taxon>
        <taxon>Isosphaerales</taxon>
        <taxon>Isosphaeraceae</taxon>
        <taxon>Paludisphaera</taxon>
    </lineage>
</organism>
<dbReference type="EMBL" id="CP019082">
    <property type="protein sequence ID" value="APW62190.1"/>
    <property type="molecule type" value="Genomic_DNA"/>
</dbReference>
<dbReference type="InterPro" id="IPR001172">
    <property type="entry name" value="FliN_T3SS_HrcQb"/>
</dbReference>
<dbReference type="STRING" id="1387353.BSF38_03722"/>
<dbReference type="PRINTS" id="PR00956">
    <property type="entry name" value="FLGMOTORFLIN"/>
</dbReference>
<reference evidence="4" key="1">
    <citation type="submission" date="2016-12" db="EMBL/GenBank/DDBJ databases">
        <title>Comparative genomics of four Isosphaeraceae planctomycetes: a common pool of plasmids and glycoside hydrolase genes.</title>
        <authorList>
            <person name="Ivanova A."/>
        </authorList>
    </citation>
    <scope>NUCLEOTIDE SEQUENCE [LARGE SCALE GENOMIC DNA]</scope>
    <source>
        <strain evidence="4">PX4</strain>
    </source>
</reference>
<dbReference type="RefSeq" id="WP_076348075.1">
    <property type="nucleotide sequence ID" value="NZ_CP019082.1"/>
</dbReference>
<feature type="domain" description="Flagellar motor switch protein FliN-like C-terminal" evidence="2">
    <location>
        <begin position="318"/>
        <end position="384"/>
    </location>
</feature>
<protein>
    <submittedName>
        <fullName evidence="3">Flagellar motor switch protein FliN</fullName>
    </submittedName>
</protein>
<dbReference type="Pfam" id="PF01052">
    <property type="entry name" value="FliMN_C"/>
    <property type="match status" value="1"/>
</dbReference>
<dbReference type="KEGG" id="pbor:BSF38_03722"/>
<sequence>MSTEAAEPEADVWNGLPRVTRRQVELERRFAAWQGGGPLSPVFAWLGEAVRTSVVFDRPEVDWRAAGLGRPGLSAQLRWPRKRTRLGLGVEVPIAHAVVDRLLGFDRPFAETRLQLTPVEWGVWTYLIVRCLEEINGSLDLSIDRVSPDPFDVDGLGDVVTVRWAVRVGDVAGAVRVWLPESLADAWIDAGTSGRQAPKAASPSPKIRALSADWRVVAGKVRMPGGLRRLRVGGVLPLADPPLTGTPSDPVGPIEMVCDLGASAGGWRIAVEPLAGSSARSYRVAGPLVQQPGTRTPLNLGNDLAMSPHDQDAPSPLDAPVTLTVELGRINLPMGRLADLKPGDVLEAGRHSREPVEITSNGRLVARGDLILIDTELGVRVTSVFL</sequence>
<dbReference type="OrthoDB" id="9773459at2"/>
<dbReference type="SUPFAM" id="SSF101801">
    <property type="entry name" value="Surface presentation of antigens (SPOA)"/>
    <property type="match status" value="1"/>
</dbReference>
<evidence type="ECO:0000313" key="3">
    <source>
        <dbReference type="EMBL" id="APW62190.1"/>
    </source>
</evidence>
<keyword evidence="3" id="KW-0969">Cilium</keyword>
<keyword evidence="4" id="KW-1185">Reference proteome</keyword>